<evidence type="ECO:0000313" key="4">
    <source>
        <dbReference type="EMBL" id="AWM75164.1"/>
    </source>
</evidence>
<gene>
    <name evidence="4" type="ORF">DKL58_03930</name>
</gene>
<protein>
    <recommendedName>
        <fullName evidence="3">S-layer protein C-terminal domain-containing protein</fullName>
    </recommendedName>
</protein>
<feature type="region of interest" description="Disordered" evidence="1">
    <location>
        <begin position="414"/>
        <end position="460"/>
    </location>
</feature>
<evidence type="ECO:0000256" key="1">
    <source>
        <dbReference type="SAM" id="MobiDB-lite"/>
    </source>
</evidence>
<dbReference type="InterPro" id="IPR011889">
    <property type="entry name" value="Liste_lipo_26"/>
</dbReference>
<dbReference type="Pfam" id="PF03382">
    <property type="entry name" value="DUF285"/>
    <property type="match status" value="2"/>
</dbReference>
<keyword evidence="2" id="KW-1133">Transmembrane helix</keyword>
<dbReference type="Pfam" id="PF03217">
    <property type="entry name" value="SlpA"/>
    <property type="match status" value="2"/>
</dbReference>
<feature type="compositionally biased region" description="Basic and acidic residues" evidence="1">
    <location>
        <begin position="447"/>
        <end position="456"/>
    </location>
</feature>
<organism evidence="4 5">
    <name type="scientific">Lactobacillus kullabergensis</name>
    <dbReference type="NCBI Taxonomy" id="1218493"/>
    <lineage>
        <taxon>Bacteria</taxon>
        <taxon>Bacillati</taxon>
        <taxon>Bacillota</taxon>
        <taxon>Bacilli</taxon>
        <taxon>Lactobacillales</taxon>
        <taxon>Lactobacillaceae</taxon>
        <taxon>Lactobacillus</taxon>
    </lineage>
</organism>
<dbReference type="RefSeq" id="WP_109586178.1">
    <property type="nucleotide sequence ID" value="NZ_CP029477.1"/>
</dbReference>
<feature type="transmembrane region" description="Helical" evidence="2">
    <location>
        <begin position="9"/>
        <end position="26"/>
    </location>
</feature>
<reference evidence="4 5" key="1">
    <citation type="submission" date="2018-05" db="EMBL/GenBank/DDBJ databases">
        <title>Reference genomes for bee gut microbiota database.</title>
        <authorList>
            <person name="Ellegaard K.M."/>
        </authorList>
    </citation>
    <scope>NUCLEOTIDE SEQUENCE [LARGE SCALE GENOMIC DNA]</scope>
    <source>
        <strain evidence="4 5">ESL0186</strain>
    </source>
</reference>
<name>A0ABN5LCN6_9LACO</name>
<sequence>MITNKYKKIFISCSMAFAGLSIFLYANKNVVKANDLAGKANQSLAIKMQSAGSKSTFGSTKISYQELDTRVDDDSQIQKNSVQTQDESTVVKSGKWGADGPEWSYDPSNNTLKVGVGTIKGADNGAGAFANLDILKNVKKIQFDQRLKLVGDFGYWFRFVKDERLINLTEINGLSNIDTSEVTSMKGMFYASKIKSLDLSSWDTSAVTDMSYMFTDMFIDGDDGSLNIGGNFASNAKNVKDMTFMFNGCANLAKIDGVKNLNTSSVTSMKNMFHGDYNLAELDLSHFNTEKVTDMADMLSYLISLNYLDLSSFDTTQSPNMKNMLANDLTLPVGAIVNGKVVYQYAPGITTLVLGSKTKLSTDVALGQPNPEKTPNKENFINKWRLTNNNEPQLTTAELIQKSQDGSLKPGAYTWKKLVTPPDDTDNNYPAPNPVLVESTNPVENNDENKDKDEKNNNGSSSEKIVVLMHNAYLYDNTGTRANQIILKIGSKLKTCGKTTINGRNFYVLNDKGNSNIKYYIAAGNVDSVVRKIKHNAYIYNQYGDRQNKKVLKKGSTAKTYGDPIKIKNKKYYIVDKNRFVKKANF</sequence>
<dbReference type="SUPFAM" id="SSF52058">
    <property type="entry name" value="L domain-like"/>
    <property type="match status" value="1"/>
</dbReference>
<keyword evidence="2" id="KW-0812">Transmembrane</keyword>
<dbReference type="Gene3D" id="3.80.10.10">
    <property type="entry name" value="Ribonuclease Inhibitor"/>
    <property type="match status" value="1"/>
</dbReference>
<dbReference type="InterPro" id="IPR024968">
    <property type="entry name" value="SlpA_C_lactobacillus"/>
</dbReference>
<accession>A0ABN5LCN6</accession>
<dbReference type="Proteomes" id="UP000246036">
    <property type="component" value="Chromosome"/>
</dbReference>
<dbReference type="InterPro" id="IPR032675">
    <property type="entry name" value="LRR_dom_sf"/>
</dbReference>
<dbReference type="NCBIfam" id="TIGR02167">
    <property type="entry name" value="Liste_lipo_26"/>
    <property type="match status" value="4"/>
</dbReference>
<keyword evidence="2" id="KW-0472">Membrane</keyword>
<dbReference type="InterPro" id="IPR005046">
    <property type="entry name" value="DUF285"/>
</dbReference>
<evidence type="ECO:0000256" key="2">
    <source>
        <dbReference type="SAM" id="Phobius"/>
    </source>
</evidence>
<feature type="domain" description="S-layer protein C-terminal" evidence="3">
    <location>
        <begin position="461"/>
        <end position="512"/>
    </location>
</feature>
<feature type="domain" description="S-layer protein C-terminal" evidence="3">
    <location>
        <begin position="524"/>
        <end position="583"/>
    </location>
</feature>
<evidence type="ECO:0000313" key="5">
    <source>
        <dbReference type="Proteomes" id="UP000246036"/>
    </source>
</evidence>
<keyword evidence="5" id="KW-1185">Reference proteome</keyword>
<dbReference type="EMBL" id="CP029477">
    <property type="protein sequence ID" value="AWM75164.1"/>
    <property type="molecule type" value="Genomic_DNA"/>
</dbReference>
<proteinExistence type="predicted"/>
<evidence type="ECO:0000259" key="3">
    <source>
        <dbReference type="Pfam" id="PF03217"/>
    </source>
</evidence>